<protein>
    <submittedName>
        <fullName evidence="4">(California timema) hypothetical protein</fullName>
    </submittedName>
</protein>
<dbReference type="Pfam" id="PF00567">
    <property type="entry name" value="TUDOR"/>
    <property type="match status" value="2"/>
</dbReference>
<dbReference type="SUPFAM" id="SSF63748">
    <property type="entry name" value="Tudor/PWWP/MBT"/>
    <property type="match status" value="1"/>
</dbReference>
<dbReference type="InterPro" id="IPR050621">
    <property type="entry name" value="Tudor_domain_containing"/>
</dbReference>
<dbReference type="GO" id="GO:0007283">
    <property type="term" value="P:spermatogenesis"/>
    <property type="evidence" value="ECO:0007669"/>
    <property type="project" value="TreeGrafter"/>
</dbReference>
<dbReference type="Pfam" id="PF00013">
    <property type="entry name" value="KH_1"/>
    <property type="match status" value="1"/>
</dbReference>
<dbReference type="Gene3D" id="3.30.1370.10">
    <property type="entry name" value="K Homology domain, type 1"/>
    <property type="match status" value="1"/>
</dbReference>
<feature type="region of interest" description="Disordered" evidence="2">
    <location>
        <begin position="104"/>
        <end position="129"/>
    </location>
</feature>
<dbReference type="GO" id="GO:0030719">
    <property type="term" value="P:P granule organization"/>
    <property type="evidence" value="ECO:0007669"/>
    <property type="project" value="TreeGrafter"/>
</dbReference>
<proteinExistence type="predicted"/>
<keyword evidence="1" id="KW-0694">RNA-binding</keyword>
<evidence type="ECO:0000313" key="4">
    <source>
        <dbReference type="EMBL" id="CAD7573611.1"/>
    </source>
</evidence>
<feature type="domain" description="Tudor" evidence="3">
    <location>
        <begin position="362"/>
        <end position="427"/>
    </location>
</feature>
<evidence type="ECO:0000259" key="3">
    <source>
        <dbReference type="PROSITE" id="PS50304"/>
    </source>
</evidence>
<evidence type="ECO:0000256" key="2">
    <source>
        <dbReference type="SAM" id="MobiDB-lite"/>
    </source>
</evidence>
<dbReference type="SMART" id="SM00333">
    <property type="entry name" value="TUDOR"/>
    <property type="match status" value="1"/>
</dbReference>
<dbReference type="GO" id="GO:0005739">
    <property type="term" value="C:mitochondrion"/>
    <property type="evidence" value="ECO:0007669"/>
    <property type="project" value="UniProtKB-ARBA"/>
</dbReference>
<dbReference type="SUPFAM" id="SSF54791">
    <property type="entry name" value="Eukaryotic type KH-domain (KH-domain type I)"/>
    <property type="match status" value="1"/>
</dbReference>
<name>A0A7R9J6V9_TIMCA</name>
<dbReference type="InterPro" id="IPR004087">
    <property type="entry name" value="KH_dom"/>
</dbReference>
<reference evidence="4" key="1">
    <citation type="submission" date="2020-11" db="EMBL/GenBank/DDBJ databases">
        <authorList>
            <person name="Tran Van P."/>
        </authorList>
    </citation>
    <scope>NUCLEOTIDE SEQUENCE</scope>
</reference>
<dbReference type="SMART" id="SM00322">
    <property type="entry name" value="KH"/>
    <property type="match status" value="1"/>
</dbReference>
<accession>A0A7R9J6V9</accession>
<gene>
    <name evidence="4" type="ORF">TCMB3V08_LOCUS6245</name>
</gene>
<dbReference type="InterPro" id="IPR002999">
    <property type="entry name" value="Tudor"/>
</dbReference>
<sequence length="577" mass="65022">MLWSCNEDGKVENTKDNDGDEVCGRKTAKERLEERITENMQRAVGRIIGKGGETIRSISRASNAKITVENISQTDDKAFMDRRVIIKGSVDQISLAKSMIEEKVEEDSEERRNIERSMASRSPRQHPNKQYLTSAAQEELKKEKSGHLERLVPTGRDGFMEVYVSAVEGPSQFWLQVYGPRAIELDHLEMQMTDYYKSEENRKLHAIKEISCVHEGSKRNIGPFLHPLAVITPLLAMLHVEVVVSSVVSDHSSREKTVPHVVVTTRITLVYDPSIFQGWPYVPTLGSIFSARNLGCDAVVIRPVRIVDRRITTHCASLLSSLSNARLYIQPGLWPALRAAQLLALTTFIMKCCASCPLLSSTLEEGQIVAAPFLYDNKWYRAEVAKVTLDDYNIEDSKVSLYYVDYGDSATRSKHEVCELRTDFLRLRFQAIECCLARVKPSVETLRGTWEGHGPFTRERVNHKFFQRYWDTVFFPVIIAFGVRAVVQQVGNLLGLKSGPPAGILGILGAHVRLLRFLLGKIYKSLFPFARVRVSPTPRELPLVLSPVSSEIQAEMSLFLTLPWSMSEGALQSGPRR</sequence>
<evidence type="ECO:0000256" key="1">
    <source>
        <dbReference type="PROSITE-ProRule" id="PRU00117"/>
    </source>
</evidence>
<dbReference type="InterPro" id="IPR004088">
    <property type="entry name" value="KH_dom_type_1"/>
</dbReference>
<dbReference type="PROSITE" id="PS50084">
    <property type="entry name" value="KH_TYPE_1"/>
    <property type="match status" value="1"/>
</dbReference>
<dbReference type="GO" id="GO:0003723">
    <property type="term" value="F:RNA binding"/>
    <property type="evidence" value="ECO:0007669"/>
    <property type="project" value="UniProtKB-UniRule"/>
</dbReference>
<dbReference type="Gene3D" id="2.30.30.140">
    <property type="match status" value="1"/>
</dbReference>
<dbReference type="AlphaFoldDB" id="A0A7R9J6V9"/>
<dbReference type="Gene3D" id="2.40.50.90">
    <property type="match status" value="1"/>
</dbReference>
<dbReference type="GO" id="GO:0043186">
    <property type="term" value="C:P granule"/>
    <property type="evidence" value="ECO:0007669"/>
    <property type="project" value="TreeGrafter"/>
</dbReference>
<organism evidence="4">
    <name type="scientific">Timema californicum</name>
    <name type="common">California timema</name>
    <name type="synonym">Walking stick</name>
    <dbReference type="NCBI Taxonomy" id="61474"/>
    <lineage>
        <taxon>Eukaryota</taxon>
        <taxon>Metazoa</taxon>
        <taxon>Ecdysozoa</taxon>
        <taxon>Arthropoda</taxon>
        <taxon>Hexapoda</taxon>
        <taxon>Insecta</taxon>
        <taxon>Pterygota</taxon>
        <taxon>Neoptera</taxon>
        <taxon>Polyneoptera</taxon>
        <taxon>Phasmatodea</taxon>
        <taxon>Timematodea</taxon>
        <taxon>Timematoidea</taxon>
        <taxon>Timematidae</taxon>
        <taxon>Timema</taxon>
    </lineage>
</organism>
<dbReference type="PROSITE" id="PS50304">
    <property type="entry name" value="TUDOR"/>
    <property type="match status" value="1"/>
</dbReference>
<dbReference type="GO" id="GO:0034587">
    <property type="term" value="P:piRNA processing"/>
    <property type="evidence" value="ECO:0007669"/>
    <property type="project" value="TreeGrafter"/>
</dbReference>
<dbReference type="EMBL" id="OE181727">
    <property type="protein sequence ID" value="CAD7573611.1"/>
    <property type="molecule type" value="Genomic_DNA"/>
</dbReference>
<dbReference type="InterPro" id="IPR036612">
    <property type="entry name" value="KH_dom_type_1_sf"/>
</dbReference>
<dbReference type="PANTHER" id="PTHR22948">
    <property type="entry name" value="TUDOR DOMAIN CONTAINING PROTEIN"/>
    <property type="match status" value="1"/>
</dbReference>
<dbReference type="InterPro" id="IPR035437">
    <property type="entry name" value="SNase_OB-fold_sf"/>
</dbReference>
<dbReference type="PANTHER" id="PTHR22948:SF29">
    <property type="entry name" value="FI02030P-RELATED"/>
    <property type="match status" value="1"/>
</dbReference>